<dbReference type="EMBL" id="JAGETR010000051">
    <property type="protein sequence ID" value="MBO2006813.1"/>
    <property type="molecule type" value="Genomic_DNA"/>
</dbReference>
<organism evidence="1">
    <name type="scientific">Serratia marcescens</name>
    <dbReference type="NCBI Taxonomy" id="615"/>
    <lineage>
        <taxon>Bacteria</taxon>
        <taxon>Pseudomonadati</taxon>
        <taxon>Pseudomonadota</taxon>
        <taxon>Gammaproteobacteria</taxon>
        <taxon>Enterobacterales</taxon>
        <taxon>Yersiniaceae</taxon>
        <taxon>Serratia</taxon>
    </lineage>
</organism>
<proteinExistence type="predicted"/>
<evidence type="ECO:0000313" key="1">
    <source>
        <dbReference type="EMBL" id="MBO2006813.1"/>
    </source>
</evidence>
<dbReference type="AlphaFoldDB" id="A0A939NJU2"/>
<sequence length="82" mass="9001">MRPDFARSLSARDAALLARALRRQRLAGDRHPIVGRRAVKATGATRRDGRRRSGYFRTQGICLLSGGLLTAQDLSERAPVAD</sequence>
<gene>
    <name evidence="1" type="ORF">J4732_09240</name>
</gene>
<protein>
    <submittedName>
        <fullName evidence="1">Uncharacterized protein</fullName>
    </submittedName>
</protein>
<name>A0A939NJU2_SERMA</name>
<reference evidence="1" key="1">
    <citation type="submission" date="2021-03" db="EMBL/GenBank/DDBJ databases">
        <title>Molecular epidemiology and mechanisms of colistin and carbapenem resistance in Enterobacteriaceae from clinical isolates, the environment and porcine samples in Pretoria, South Africa.</title>
        <authorList>
            <person name="Bogoshi D."/>
            <person name="Mbelle N.M."/>
            <person name="Naidoo V."/>
            <person name="Osei Sekyere J."/>
        </authorList>
    </citation>
    <scope>NUCLEOTIDE SEQUENCE</scope>
    <source>
        <strain evidence="1">C080</strain>
    </source>
</reference>
<comment type="caution">
    <text evidence="1">The sequence shown here is derived from an EMBL/GenBank/DDBJ whole genome shotgun (WGS) entry which is preliminary data.</text>
</comment>
<accession>A0A939NJU2</accession>